<dbReference type="PANTHER" id="PTHR10366:SF720">
    <property type="entry name" value="DIHYDROFLAVONOL 4-REDUCTASE"/>
    <property type="match status" value="1"/>
</dbReference>
<evidence type="ECO:0000259" key="3">
    <source>
        <dbReference type="Pfam" id="PF01370"/>
    </source>
</evidence>
<dbReference type="SUPFAM" id="SSF51735">
    <property type="entry name" value="NAD(P)-binding Rossmann-fold domains"/>
    <property type="match status" value="1"/>
</dbReference>
<evidence type="ECO:0000313" key="5">
    <source>
        <dbReference type="Proteomes" id="UP000807115"/>
    </source>
</evidence>
<dbReference type="OrthoDB" id="2735536at2759"/>
<dbReference type="CDD" id="cd08958">
    <property type="entry name" value="FR_SDR_e"/>
    <property type="match status" value="1"/>
</dbReference>
<dbReference type="KEGG" id="sbi:8075972"/>
<dbReference type="Proteomes" id="UP000807115">
    <property type="component" value="Chromosome 9"/>
</dbReference>
<proteinExistence type="predicted"/>
<evidence type="ECO:0000313" key="4">
    <source>
        <dbReference type="EMBL" id="KAG0516961.1"/>
    </source>
</evidence>
<reference evidence="4" key="1">
    <citation type="journal article" date="2019" name="BMC Genomics">
        <title>A new reference genome for Sorghum bicolor reveals high levels of sequence similarity between sweet and grain genotypes: implications for the genetics of sugar metabolism.</title>
        <authorList>
            <person name="Cooper E.A."/>
            <person name="Brenton Z.W."/>
            <person name="Flinn B.S."/>
            <person name="Jenkins J."/>
            <person name="Shu S."/>
            <person name="Flowers D."/>
            <person name="Luo F."/>
            <person name="Wang Y."/>
            <person name="Xia P."/>
            <person name="Barry K."/>
            <person name="Daum C."/>
            <person name="Lipzen A."/>
            <person name="Yoshinaga Y."/>
            <person name="Schmutz J."/>
            <person name="Saski C."/>
            <person name="Vermerris W."/>
            <person name="Kresovich S."/>
        </authorList>
    </citation>
    <scope>NUCLEOTIDE SEQUENCE</scope>
</reference>
<dbReference type="FunFam" id="3.40.50.720:FF:000085">
    <property type="entry name" value="Dihydroflavonol reductase"/>
    <property type="match status" value="1"/>
</dbReference>
<gene>
    <name evidence="4" type="ORF">BDA96_09G046700</name>
</gene>
<dbReference type="Gene3D" id="3.40.50.720">
    <property type="entry name" value="NAD(P)-binding Rossmann-like Domain"/>
    <property type="match status" value="1"/>
</dbReference>
<dbReference type="Gramene" id="EES19023">
    <property type="protein sequence ID" value="EES19023"/>
    <property type="gene ID" value="SORBI_3009G043800"/>
</dbReference>
<keyword evidence="1" id="KW-0560">Oxidoreductase</keyword>
<reference evidence="4" key="2">
    <citation type="submission" date="2020-10" db="EMBL/GenBank/DDBJ databases">
        <authorList>
            <person name="Cooper E.A."/>
            <person name="Brenton Z.W."/>
            <person name="Flinn B.S."/>
            <person name="Jenkins J."/>
            <person name="Shu S."/>
            <person name="Flowers D."/>
            <person name="Luo F."/>
            <person name="Wang Y."/>
            <person name="Xia P."/>
            <person name="Barry K."/>
            <person name="Daum C."/>
            <person name="Lipzen A."/>
            <person name="Yoshinaga Y."/>
            <person name="Schmutz J."/>
            <person name="Saski C."/>
            <person name="Vermerris W."/>
            <person name="Kresovich S."/>
        </authorList>
    </citation>
    <scope>NUCLEOTIDE SEQUENCE</scope>
</reference>
<sequence>MAEAIEGGASATKGPVVVTGASGFVGSWLVMKLLHAGYTVRATVRDPANVEKTKPLLDLPGATERLSLWKADLAVEGSFDDAIRGCTGVFHVATPMDFESKDPENEVIKPTVEGMISIMQACKEAGTVRRIVFTSSAGTVNVEERRKPVYDEDSWTDVDFCRRVKMTGWMYFVSKTLAEKAAMAYAAEHGVDLITVIPTLVVGPFLSAGMPPSLVTAMALVTGNEAHYSILKQVQFIHLDDLCDAHLFLFEHPAAAGRYVCSAADATIHGLAAMLRERYPEYNIPRRFPGIDDDLQLVRFSSKKLLDHGFTFRYTTMENMYDAAIRTCREKGLIPLATAGGEGGSASAGAPGPGGTDAAISA</sequence>
<evidence type="ECO:0000256" key="2">
    <source>
        <dbReference type="SAM" id="MobiDB-lite"/>
    </source>
</evidence>
<feature type="region of interest" description="Disordered" evidence="2">
    <location>
        <begin position="342"/>
        <end position="362"/>
    </location>
</feature>
<dbReference type="AlphaFoldDB" id="A0A921Q8K1"/>
<dbReference type="InterPro" id="IPR036291">
    <property type="entry name" value="NAD(P)-bd_dom_sf"/>
</dbReference>
<dbReference type="PANTHER" id="PTHR10366">
    <property type="entry name" value="NAD DEPENDENT EPIMERASE/DEHYDRATASE"/>
    <property type="match status" value="1"/>
</dbReference>
<organism evidence="4 5">
    <name type="scientific">Sorghum bicolor</name>
    <name type="common">Sorghum</name>
    <name type="synonym">Sorghum vulgare</name>
    <dbReference type="NCBI Taxonomy" id="4558"/>
    <lineage>
        <taxon>Eukaryota</taxon>
        <taxon>Viridiplantae</taxon>
        <taxon>Streptophyta</taxon>
        <taxon>Embryophyta</taxon>
        <taxon>Tracheophyta</taxon>
        <taxon>Spermatophyta</taxon>
        <taxon>Magnoliopsida</taxon>
        <taxon>Liliopsida</taxon>
        <taxon>Poales</taxon>
        <taxon>Poaceae</taxon>
        <taxon>PACMAD clade</taxon>
        <taxon>Panicoideae</taxon>
        <taxon>Andropogonodae</taxon>
        <taxon>Andropogoneae</taxon>
        <taxon>Sorghinae</taxon>
        <taxon>Sorghum</taxon>
    </lineage>
</organism>
<dbReference type="Pfam" id="PF01370">
    <property type="entry name" value="Epimerase"/>
    <property type="match status" value="1"/>
</dbReference>
<feature type="compositionally biased region" description="Gly residues" evidence="2">
    <location>
        <begin position="342"/>
        <end position="355"/>
    </location>
</feature>
<feature type="domain" description="NAD-dependent epimerase/dehydratase" evidence="3">
    <location>
        <begin position="16"/>
        <end position="256"/>
    </location>
</feature>
<dbReference type="OMA" id="NEAHYTI"/>
<dbReference type="InterPro" id="IPR050425">
    <property type="entry name" value="NAD(P)_dehydrat-like"/>
</dbReference>
<dbReference type="GO" id="GO:0016491">
    <property type="term" value="F:oxidoreductase activity"/>
    <property type="evidence" value="ECO:0007669"/>
    <property type="project" value="UniProtKB-KW"/>
</dbReference>
<name>A0A921Q8K1_SORBI</name>
<dbReference type="InterPro" id="IPR001509">
    <property type="entry name" value="Epimerase_deHydtase"/>
</dbReference>
<comment type="caution">
    <text evidence="4">The sequence shown here is derived from an EMBL/GenBank/DDBJ whole genome shotgun (WGS) entry which is preliminary data.</text>
</comment>
<dbReference type="EMBL" id="CM027688">
    <property type="protein sequence ID" value="KAG0516961.1"/>
    <property type="molecule type" value="Genomic_DNA"/>
</dbReference>
<protein>
    <recommendedName>
        <fullName evidence="3">NAD-dependent epimerase/dehydratase domain-containing protein</fullName>
    </recommendedName>
</protein>
<accession>A0A921Q8K1</accession>
<evidence type="ECO:0000256" key="1">
    <source>
        <dbReference type="ARBA" id="ARBA00023002"/>
    </source>
</evidence>